<evidence type="ECO:0000256" key="5">
    <source>
        <dbReference type="ARBA" id="ARBA00023136"/>
    </source>
</evidence>
<feature type="transmembrane region" description="Helical" evidence="6">
    <location>
        <begin position="7"/>
        <end position="25"/>
    </location>
</feature>
<feature type="transmembrane region" description="Helical" evidence="6">
    <location>
        <begin position="31"/>
        <end position="49"/>
    </location>
</feature>
<evidence type="ECO:0000256" key="6">
    <source>
        <dbReference type="SAM" id="Phobius"/>
    </source>
</evidence>
<feature type="transmembrane region" description="Helical" evidence="6">
    <location>
        <begin position="418"/>
        <end position="443"/>
    </location>
</feature>
<evidence type="ECO:0000313" key="10">
    <source>
        <dbReference type="Proteomes" id="UP001200642"/>
    </source>
</evidence>
<feature type="transmembrane region" description="Helical" evidence="6">
    <location>
        <begin position="480"/>
        <end position="498"/>
    </location>
</feature>
<dbReference type="AlphaFoldDB" id="A0AAE3JSN8"/>
<evidence type="ECO:0000256" key="4">
    <source>
        <dbReference type="ARBA" id="ARBA00022989"/>
    </source>
</evidence>
<feature type="transmembrane region" description="Helical" evidence="6">
    <location>
        <begin position="450"/>
        <end position="468"/>
    </location>
</feature>
<feature type="transmembrane region" description="Helical" evidence="6">
    <location>
        <begin position="330"/>
        <end position="349"/>
    </location>
</feature>
<keyword evidence="5 6" id="KW-0472">Membrane</keyword>
<dbReference type="InterPro" id="IPR004477">
    <property type="entry name" value="ComEC_N"/>
</dbReference>
<evidence type="ECO:0000259" key="8">
    <source>
        <dbReference type="Pfam" id="PF13567"/>
    </source>
</evidence>
<dbReference type="Pfam" id="PF03772">
    <property type="entry name" value="Competence"/>
    <property type="match status" value="1"/>
</dbReference>
<evidence type="ECO:0000256" key="2">
    <source>
        <dbReference type="ARBA" id="ARBA00022475"/>
    </source>
</evidence>
<evidence type="ECO:0000313" key="9">
    <source>
        <dbReference type="EMBL" id="MCG2462718.1"/>
    </source>
</evidence>
<organism evidence="9 10">
    <name type="scientific">Cerina litoralis</name>
    <dbReference type="NCBI Taxonomy" id="2874477"/>
    <lineage>
        <taxon>Bacteria</taxon>
        <taxon>Pseudomonadati</taxon>
        <taxon>Bacteroidota</taxon>
        <taxon>Flavobacteriia</taxon>
        <taxon>Flavobacteriales</taxon>
        <taxon>Flavobacteriaceae</taxon>
        <taxon>Cerina</taxon>
    </lineage>
</organism>
<keyword evidence="4 6" id="KW-1133">Transmembrane helix</keyword>
<evidence type="ECO:0000259" key="7">
    <source>
        <dbReference type="Pfam" id="PF03772"/>
    </source>
</evidence>
<dbReference type="EMBL" id="JAIRBC010000041">
    <property type="protein sequence ID" value="MCG2462718.1"/>
    <property type="molecule type" value="Genomic_DNA"/>
</dbReference>
<keyword evidence="2" id="KW-1003">Cell membrane</keyword>
<dbReference type="Proteomes" id="UP001200642">
    <property type="component" value="Unassembled WGS sequence"/>
</dbReference>
<feature type="transmembrane region" description="Helical" evidence="6">
    <location>
        <begin position="251"/>
        <end position="273"/>
    </location>
</feature>
<keyword evidence="3 6" id="KW-0812">Transmembrane</keyword>
<dbReference type="NCBIfam" id="TIGR00360">
    <property type="entry name" value="ComEC_N-term"/>
    <property type="match status" value="1"/>
</dbReference>
<keyword evidence="10" id="KW-1185">Reference proteome</keyword>
<protein>
    <submittedName>
        <fullName evidence="9">ComEC family competence protein</fullName>
    </submittedName>
</protein>
<evidence type="ECO:0000256" key="3">
    <source>
        <dbReference type="ARBA" id="ARBA00022692"/>
    </source>
</evidence>
<comment type="subcellular location">
    <subcellularLocation>
        <location evidence="1">Cell membrane</location>
        <topology evidence="1">Multi-pass membrane protein</topology>
    </subcellularLocation>
</comment>
<dbReference type="InterPro" id="IPR025405">
    <property type="entry name" value="DUF4131"/>
</dbReference>
<dbReference type="RefSeq" id="WP_317903854.1">
    <property type="nucleotide sequence ID" value="NZ_JAIRBC010000041.1"/>
</dbReference>
<dbReference type="PANTHER" id="PTHR30619">
    <property type="entry name" value="DNA INTERNALIZATION/COMPETENCE PROTEIN COMEC/REC2"/>
    <property type="match status" value="1"/>
</dbReference>
<sequence length="672" mass="75811">MGLFRFISVRLSLGLIAGILLGYFLRPALSLPFILVGLGILILGILFVLKRQSYFPFFEIVSALLTISIGTLTFSLSQPENLSDHYCHVSKTENSIWHIKIREVLKSTPFSDRYIAVVRKIDDQSTTGKIMVNVPSGTGMDLLIVDDELLVLGSLKDIKVPLNPHQFNYKNYLNNLGIAGQLTLTDANYFKSISQPHTVYGTAARLREKISSKLRESNFGEVQLGIIKALLLGQRNDILKETWDDYKNAGAVHILAVSGLHIGIILLLLQFLLTPLERFVHGKTVKLVLIVLLLWGFAFLAGLSASVVRAVAMFSFLAYALFLNRPTSTFNILALSMFFILLIHPMFLFQVGFQMSYAAVFAIAWVYPMLQRFWFPKNILLQRGWQLVSVSIAAQLGVLPISLFYFHQFSGLFFVSNLLIVPFLGILLGMGILVIALALLNFLPPLLVDLYDFLIGTMNSLIGWVAGHEAFIFRDIPFDTIELFLGYAIIISLIYLCTEVNYKRSVVLLLAIIGFQLWSYVRLYQTDSKENFLVLHQTGNTVLLHQSGSRLHIFTSDSTRTTHMVLNYKVAENAKDVTYQKLNNGYLWGNNSVLIIDSLGVYPTRVRPNYLLLTQSPRINLDRTLDYLRPKIVIADGNNYRSYIKRWKASCDKANIPFNFTGEDGAFSLELE</sequence>
<reference evidence="9" key="1">
    <citation type="submission" date="2023-02" db="EMBL/GenBank/DDBJ databases">
        <title>Genome of Flavobacteriaceae gen. nov. sp. strain F89.</title>
        <authorList>
            <person name="Wang Y."/>
        </authorList>
    </citation>
    <scope>NUCLEOTIDE SEQUENCE</scope>
    <source>
        <strain evidence="9">F89</strain>
    </source>
</reference>
<dbReference type="PANTHER" id="PTHR30619:SF1">
    <property type="entry name" value="RECOMBINATION PROTEIN 2"/>
    <property type="match status" value="1"/>
</dbReference>
<feature type="transmembrane region" description="Helical" evidence="6">
    <location>
        <begin position="355"/>
        <end position="375"/>
    </location>
</feature>
<feature type="transmembrane region" description="Helical" evidence="6">
    <location>
        <begin position="505"/>
        <end position="521"/>
    </location>
</feature>
<gene>
    <name evidence="9" type="ORF">K8352_18290</name>
</gene>
<dbReference type="GO" id="GO:0005886">
    <property type="term" value="C:plasma membrane"/>
    <property type="evidence" value="ECO:0007669"/>
    <property type="project" value="UniProtKB-SubCell"/>
</dbReference>
<feature type="transmembrane region" description="Helical" evidence="6">
    <location>
        <begin position="387"/>
        <end position="406"/>
    </location>
</feature>
<feature type="domain" description="DUF4131" evidence="8">
    <location>
        <begin position="28"/>
        <end position="187"/>
    </location>
</feature>
<proteinExistence type="predicted"/>
<comment type="caution">
    <text evidence="9">The sequence shown here is derived from an EMBL/GenBank/DDBJ whole genome shotgun (WGS) entry which is preliminary data.</text>
</comment>
<dbReference type="Pfam" id="PF13567">
    <property type="entry name" value="DUF4131"/>
    <property type="match status" value="1"/>
</dbReference>
<feature type="transmembrane region" description="Helical" evidence="6">
    <location>
        <begin position="56"/>
        <end position="76"/>
    </location>
</feature>
<dbReference type="InterPro" id="IPR052159">
    <property type="entry name" value="Competence_DNA_uptake"/>
</dbReference>
<evidence type="ECO:0000256" key="1">
    <source>
        <dbReference type="ARBA" id="ARBA00004651"/>
    </source>
</evidence>
<feature type="domain" description="ComEC/Rec2-related protein" evidence="7">
    <location>
        <begin position="230"/>
        <end position="496"/>
    </location>
</feature>
<name>A0AAE3JSN8_9FLAO</name>
<feature type="transmembrane region" description="Helical" evidence="6">
    <location>
        <begin position="285"/>
        <end position="301"/>
    </location>
</feature>
<accession>A0AAE3JSN8</accession>